<sequence length="154" mass="18115">MNYRTLYSRLHRHYTRSEHSDFLCAYCSEENPYGYDHIPSLFYLNKNGRVEHGHKNRYKVFFFLLPDGTRAHPSLVPACRKCVQTLSEATDLITFKDRKNFLKRKKASNKTIGEIFGNQAKKPENRIKGSRSIFLRSIEKNLQKLKREKTNASN</sequence>
<comment type="caution">
    <text evidence="1">The sequence shown here is derived from an EMBL/GenBank/DDBJ whole genome shotgun (WGS) entry which is preliminary data.</text>
</comment>
<reference evidence="1" key="1">
    <citation type="journal article" date="2015" name="Nature">
        <title>Complex archaea that bridge the gap between prokaryotes and eukaryotes.</title>
        <authorList>
            <person name="Spang A."/>
            <person name="Saw J.H."/>
            <person name="Jorgensen S.L."/>
            <person name="Zaremba-Niedzwiedzka K."/>
            <person name="Martijn J."/>
            <person name="Lind A.E."/>
            <person name="van Eijk R."/>
            <person name="Schleper C."/>
            <person name="Guy L."/>
            <person name="Ettema T.J."/>
        </authorList>
    </citation>
    <scope>NUCLEOTIDE SEQUENCE</scope>
</reference>
<organism evidence="1">
    <name type="scientific">marine sediment metagenome</name>
    <dbReference type="NCBI Taxonomy" id="412755"/>
    <lineage>
        <taxon>unclassified sequences</taxon>
        <taxon>metagenomes</taxon>
        <taxon>ecological metagenomes</taxon>
    </lineage>
</organism>
<gene>
    <name evidence="1" type="ORF">LCGC14_1313890</name>
</gene>
<protein>
    <submittedName>
        <fullName evidence="1">Uncharacterized protein</fullName>
    </submittedName>
</protein>
<accession>A0A0F9KLF5</accession>
<proteinExistence type="predicted"/>
<name>A0A0F9KLF5_9ZZZZ</name>
<evidence type="ECO:0000313" key="1">
    <source>
        <dbReference type="EMBL" id="KKM82984.1"/>
    </source>
</evidence>
<dbReference type="AlphaFoldDB" id="A0A0F9KLF5"/>
<dbReference type="EMBL" id="LAZR01007782">
    <property type="protein sequence ID" value="KKM82984.1"/>
    <property type="molecule type" value="Genomic_DNA"/>
</dbReference>